<dbReference type="SUPFAM" id="SSF53800">
    <property type="entry name" value="Chelatase"/>
    <property type="match status" value="1"/>
</dbReference>
<gene>
    <name evidence="1" type="ORF">MSPICULIGERA_LOCUS16350</name>
</gene>
<dbReference type="EMBL" id="CATQJA010002653">
    <property type="protein sequence ID" value="CAJ0578086.1"/>
    <property type="molecule type" value="Genomic_DNA"/>
</dbReference>
<dbReference type="Proteomes" id="UP001177023">
    <property type="component" value="Unassembled WGS sequence"/>
</dbReference>
<proteinExistence type="predicted"/>
<evidence type="ECO:0000313" key="2">
    <source>
        <dbReference type="Proteomes" id="UP001177023"/>
    </source>
</evidence>
<accession>A0AA36G718</accession>
<comment type="caution">
    <text evidence="1">The sequence shown here is derived from an EMBL/GenBank/DDBJ whole genome shotgun (WGS) entry which is preliminary data.</text>
</comment>
<keyword evidence="2" id="KW-1185">Reference proteome</keyword>
<sequence length="372" mass="42135">MVFISKIGLARRTDPVTKIFFLHLGQPKSEFYAKEYKAQYNNLYYDVPPFAEKLVNNTTRVNDRVRRSLELYGKKNESLEGTLTNLCQSVQGSVNEVVPEFGPLQCEPAFLLTDHSLETQLEALVNSDVKRAVFLPLYPHFHAARAGLLLKEVSKFLSTRTVAGPKQGQPASRNLRIVPNNTASFEISALARWSDHPFLTNLWHQKLSSIKDDYDAILFTAPNLRQCNSIYYRYAVWATCERIMAELDFAVPFDLALYNAWDHVDVWQKDGLATKGAKMVGPIHARQRVAVVPVTAFFPTFDTMSILPNITAKIDGLKLVEPPTRPADSKIVVNGLTELIKNHLLGRRHSELNLLSPMWKSKDYESVRALFV</sequence>
<dbReference type="Gene3D" id="3.40.50.1400">
    <property type="match status" value="1"/>
</dbReference>
<protein>
    <submittedName>
        <fullName evidence="1">Uncharacterized protein</fullName>
    </submittedName>
</protein>
<feature type="non-terminal residue" evidence="1">
    <location>
        <position position="372"/>
    </location>
</feature>
<reference evidence="1" key="1">
    <citation type="submission" date="2023-06" db="EMBL/GenBank/DDBJ databases">
        <authorList>
            <person name="Delattre M."/>
        </authorList>
    </citation>
    <scope>NUCLEOTIDE SEQUENCE</scope>
    <source>
        <strain evidence="1">AF72</strain>
    </source>
</reference>
<evidence type="ECO:0000313" key="1">
    <source>
        <dbReference type="EMBL" id="CAJ0578086.1"/>
    </source>
</evidence>
<organism evidence="1 2">
    <name type="scientific">Mesorhabditis spiculigera</name>
    <dbReference type="NCBI Taxonomy" id="96644"/>
    <lineage>
        <taxon>Eukaryota</taxon>
        <taxon>Metazoa</taxon>
        <taxon>Ecdysozoa</taxon>
        <taxon>Nematoda</taxon>
        <taxon>Chromadorea</taxon>
        <taxon>Rhabditida</taxon>
        <taxon>Rhabditina</taxon>
        <taxon>Rhabditomorpha</taxon>
        <taxon>Rhabditoidea</taxon>
        <taxon>Rhabditidae</taxon>
        <taxon>Mesorhabditinae</taxon>
        <taxon>Mesorhabditis</taxon>
    </lineage>
</organism>
<dbReference type="AlphaFoldDB" id="A0AA36G718"/>
<name>A0AA36G718_9BILA</name>